<evidence type="ECO:0000313" key="1">
    <source>
        <dbReference type="EMBL" id="GID43780.1"/>
    </source>
</evidence>
<comment type="caution">
    <text evidence="1">The sequence shown here is derived from an EMBL/GenBank/DDBJ whole genome shotgun (WGS) entry which is preliminary data.</text>
</comment>
<organism evidence="1">
    <name type="scientific">Actinoplanes campanulatus</name>
    <dbReference type="NCBI Taxonomy" id="113559"/>
    <lineage>
        <taxon>Bacteria</taxon>
        <taxon>Bacillati</taxon>
        <taxon>Actinomycetota</taxon>
        <taxon>Actinomycetes</taxon>
        <taxon>Micromonosporales</taxon>
        <taxon>Micromonosporaceae</taxon>
        <taxon>Actinoplanes</taxon>
    </lineage>
</organism>
<dbReference type="RefSeq" id="WP_275410023.1">
    <property type="nucleotide sequence ID" value="NZ_BAAAGQ010000002.1"/>
</dbReference>
<reference evidence="1" key="1">
    <citation type="submission" date="2021-01" db="EMBL/GenBank/DDBJ databases">
        <title>Whole genome shotgun sequence of Actinoplanes capillaceus NBRC 16408.</title>
        <authorList>
            <person name="Komaki H."/>
            <person name="Tamura T."/>
        </authorList>
    </citation>
    <scope>NUCLEOTIDE SEQUENCE [LARGE SCALE GENOMIC DNA]</scope>
    <source>
        <strain evidence="1">NBRC 16408</strain>
    </source>
</reference>
<sequence length="44" mass="4864">MANDGREQSLAIWAVVAAVLVSGVRTALKTLPLGYIRWEPREQP</sequence>
<name>A0ABQ3WD55_9ACTN</name>
<accession>A0ABQ3WD55</accession>
<dbReference type="EMBL" id="BOMF01000017">
    <property type="protein sequence ID" value="GID43780.1"/>
    <property type="molecule type" value="Genomic_DNA"/>
</dbReference>
<gene>
    <name evidence="1" type="ORF">Aca07nite_10550</name>
</gene>
<protein>
    <submittedName>
        <fullName evidence="1">Uncharacterized protein</fullName>
    </submittedName>
</protein>
<proteinExistence type="predicted"/>